<sequence length="353" mass="38474">MITAISLIVCFIIALAVTPIIKRFAIKIGATDQPNDRKVHQKVMARIGGLAIFIAFIAGIFITQAHTHEFFYPILIGAFIITLTGFLDDLFELSAKWKLLGQIAAASAVVIGGVHVEFINLPFDMQWELGWLSIPLTMIWIIGVTNAINLIDGLDGLAAGVSSIVLATITVVAIIDSNVFVMALGAVMLGSTLGFLVHNFNPAKIFMGDTGALFLGFMISVIALLGFKNITVFSLLIPVVMLAVPISDTLFAIIRRIVNKKPISIADKSHLHHCLLNLGYSHKQTVLIIYAMSALFGIAAIVLTMSTLWVTVLIVLALLILIELFAEKVGLVGKEFRPFMKFFTRIGDNITRR</sequence>
<dbReference type="PROSITE" id="PS01348">
    <property type="entry name" value="MRAY_2"/>
    <property type="match status" value="1"/>
</dbReference>
<dbReference type="InterPro" id="IPR018480">
    <property type="entry name" value="PNAcMuramoyl-5peptid_Trfase_CS"/>
</dbReference>
<evidence type="ECO:0000256" key="4">
    <source>
        <dbReference type="ARBA" id="ARBA00022692"/>
    </source>
</evidence>
<accession>A0ABS2P8I0</accession>
<feature type="transmembrane region" description="Helical" evidence="7">
    <location>
        <begin position="308"/>
        <end position="326"/>
    </location>
</feature>
<feature type="transmembrane region" description="Helical" evidence="7">
    <location>
        <begin position="285"/>
        <end position="302"/>
    </location>
</feature>
<dbReference type="GO" id="GO:0036380">
    <property type="term" value="F:UDP-N-acetylglucosamine-undecaprenyl-phosphate N-acetylglucosaminephosphotransferase activity"/>
    <property type="evidence" value="ECO:0007669"/>
    <property type="project" value="UniProtKB-EC"/>
</dbReference>
<evidence type="ECO:0000256" key="1">
    <source>
        <dbReference type="ARBA" id="ARBA00004651"/>
    </source>
</evidence>
<gene>
    <name evidence="8" type="ORF">JOD17_000402</name>
</gene>
<keyword evidence="9" id="KW-1185">Reference proteome</keyword>
<feature type="transmembrane region" description="Helical" evidence="7">
    <location>
        <begin position="6"/>
        <end position="26"/>
    </location>
</feature>
<evidence type="ECO:0000256" key="7">
    <source>
        <dbReference type="SAM" id="Phobius"/>
    </source>
</evidence>
<evidence type="ECO:0000256" key="3">
    <source>
        <dbReference type="ARBA" id="ARBA00022679"/>
    </source>
</evidence>
<name>A0ABS2P8I0_9BACL</name>
<feature type="transmembrane region" description="Helical" evidence="7">
    <location>
        <begin position="129"/>
        <end position="150"/>
    </location>
</feature>
<proteinExistence type="predicted"/>
<feature type="transmembrane region" description="Helical" evidence="7">
    <location>
        <begin position="70"/>
        <end position="87"/>
    </location>
</feature>
<evidence type="ECO:0000256" key="5">
    <source>
        <dbReference type="ARBA" id="ARBA00022989"/>
    </source>
</evidence>
<dbReference type="PANTHER" id="PTHR22926">
    <property type="entry name" value="PHOSPHO-N-ACETYLMURAMOYL-PENTAPEPTIDE-TRANSFERASE"/>
    <property type="match status" value="1"/>
</dbReference>
<keyword evidence="3 8" id="KW-0808">Transferase</keyword>
<keyword evidence="5 7" id="KW-1133">Transmembrane helix</keyword>
<protein>
    <submittedName>
        <fullName evidence="8">UDP-GlcNAc:undecaprenyl-phosphate GlcNAc-1-phosphate transferase</fullName>
        <ecNumber evidence="8">2.7.8.33</ecNumber>
    </submittedName>
</protein>
<dbReference type="EC" id="2.7.8.33" evidence="8"/>
<dbReference type="CDD" id="cd06853">
    <property type="entry name" value="GT_WecA_like"/>
    <property type="match status" value="1"/>
</dbReference>
<feature type="transmembrane region" description="Helical" evidence="7">
    <location>
        <begin position="99"/>
        <end position="123"/>
    </location>
</feature>
<reference evidence="8 9" key="1">
    <citation type="submission" date="2021-01" db="EMBL/GenBank/DDBJ databases">
        <title>Genomic Encyclopedia of Type Strains, Phase IV (KMG-IV): sequencing the most valuable type-strain genomes for metagenomic binning, comparative biology and taxonomic classification.</title>
        <authorList>
            <person name="Goeker M."/>
        </authorList>
    </citation>
    <scope>NUCLEOTIDE SEQUENCE [LARGE SCALE GENOMIC DNA]</scope>
    <source>
        <strain evidence="8 9">DSM 25540</strain>
    </source>
</reference>
<dbReference type="EMBL" id="JAFBEC010000001">
    <property type="protein sequence ID" value="MBM7631311.1"/>
    <property type="molecule type" value="Genomic_DNA"/>
</dbReference>
<evidence type="ECO:0000256" key="6">
    <source>
        <dbReference type="ARBA" id="ARBA00023136"/>
    </source>
</evidence>
<keyword evidence="4 7" id="KW-0812">Transmembrane</keyword>
<feature type="transmembrane region" description="Helical" evidence="7">
    <location>
        <begin position="157"/>
        <end position="175"/>
    </location>
</feature>
<keyword evidence="2" id="KW-1003">Cell membrane</keyword>
<comment type="subcellular location">
    <subcellularLocation>
        <location evidence="1">Cell membrane</location>
        <topology evidence="1">Multi-pass membrane protein</topology>
    </subcellularLocation>
</comment>
<organism evidence="8 9">
    <name type="scientific">Geomicrobium sediminis</name>
    <dbReference type="NCBI Taxonomy" id="1347788"/>
    <lineage>
        <taxon>Bacteria</taxon>
        <taxon>Bacillati</taxon>
        <taxon>Bacillota</taxon>
        <taxon>Bacilli</taxon>
        <taxon>Bacillales</taxon>
        <taxon>Geomicrobium</taxon>
    </lineage>
</organism>
<feature type="transmembrane region" description="Helical" evidence="7">
    <location>
        <begin position="181"/>
        <end position="198"/>
    </location>
</feature>
<feature type="transmembrane region" description="Helical" evidence="7">
    <location>
        <begin position="233"/>
        <end position="254"/>
    </location>
</feature>
<comment type="caution">
    <text evidence="8">The sequence shown here is derived from an EMBL/GenBank/DDBJ whole genome shotgun (WGS) entry which is preliminary data.</text>
</comment>
<evidence type="ECO:0000313" key="9">
    <source>
        <dbReference type="Proteomes" id="UP000741863"/>
    </source>
</evidence>
<dbReference type="Proteomes" id="UP000741863">
    <property type="component" value="Unassembled WGS sequence"/>
</dbReference>
<dbReference type="Pfam" id="PF00953">
    <property type="entry name" value="Glycos_transf_4"/>
    <property type="match status" value="1"/>
</dbReference>
<feature type="transmembrane region" description="Helical" evidence="7">
    <location>
        <begin position="47"/>
        <end position="64"/>
    </location>
</feature>
<feature type="transmembrane region" description="Helical" evidence="7">
    <location>
        <begin position="210"/>
        <end position="227"/>
    </location>
</feature>
<dbReference type="InterPro" id="IPR000715">
    <property type="entry name" value="Glycosyl_transferase_4"/>
</dbReference>
<dbReference type="PANTHER" id="PTHR22926:SF3">
    <property type="entry name" value="UNDECAPRENYL-PHOSPHATE ALPHA-N-ACETYLGLUCOSAMINYL 1-PHOSPHATE TRANSFERASE"/>
    <property type="match status" value="1"/>
</dbReference>
<keyword evidence="6 7" id="KW-0472">Membrane</keyword>
<evidence type="ECO:0000256" key="2">
    <source>
        <dbReference type="ARBA" id="ARBA00022475"/>
    </source>
</evidence>
<evidence type="ECO:0000313" key="8">
    <source>
        <dbReference type="EMBL" id="MBM7631311.1"/>
    </source>
</evidence>